<dbReference type="RefSeq" id="WP_049715549.1">
    <property type="nucleotide sequence ID" value="NZ_LFXA01000004.1"/>
</dbReference>
<organism evidence="1 2">
    <name type="scientific">Streptomyces caatingaensis</name>
    <dbReference type="NCBI Taxonomy" id="1678637"/>
    <lineage>
        <taxon>Bacteria</taxon>
        <taxon>Bacillati</taxon>
        <taxon>Actinomycetota</taxon>
        <taxon>Actinomycetes</taxon>
        <taxon>Kitasatosporales</taxon>
        <taxon>Streptomycetaceae</taxon>
        <taxon>Streptomyces</taxon>
    </lineage>
</organism>
<reference evidence="2" key="1">
    <citation type="submission" date="2015-07" db="EMBL/GenBank/DDBJ databases">
        <title>Draft genome sequence of Streptomyces sp. CMAA 1322, a bacterium isolated from Caatinga biome, from dry forest semiarid of Brazil.</title>
        <authorList>
            <person name="Santos S.N."/>
            <person name="Gacesa R."/>
            <person name="Taketani R.G."/>
            <person name="Long P.F."/>
            <person name="Melo I.S."/>
        </authorList>
    </citation>
    <scope>NUCLEOTIDE SEQUENCE [LARGE SCALE GENOMIC DNA]</scope>
    <source>
        <strain evidence="2">CMAA 1322</strain>
    </source>
</reference>
<dbReference type="InterPro" id="IPR045428">
    <property type="entry name" value="EACC1"/>
</dbReference>
<dbReference type="PATRIC" id="fig|1678637.3.peg.1964"/>
<protein>
    <submittedName>
        <fullName evidence="1">Uncharacterized protein</fullName>
    </submittedName>
</protein>
<accession>A0A0K9XHB8</accession>
<sequence>MTLIEVRVEEQDQDEALRSLSTWLAGDSAVRRFAEVSLAERPAGSGAMGGWLEAVQLVTENGWSAASFVLSLVTWRRTRPQPHRVTIRHGDVELSLNHATPEEIERIVTALNSAAGRGTGSTHP</sequence>
<evidence type="ECO:0000313" key="1">
    <source>
        <dbReference type="EMBL" id="KNB52789.1"/>
    </source>
</evidence>
<dbReference type="OrthoDB" id="3626734at2"/>
<gene>
    <name evidence="1" type="ORF">AC230_09080</name>
</gene>
<comment type="caution">
    <text evidence="1">The sequence shown here is derived from an EMBL/GenBank/DDBJ whole genome shotgun (WGS) entry which is preliminary data.</text>
</comment>
<keyword evidence="2" id="KW-1185">Reference proteome</keyword>
<dbReference type="Pfam" id="PF19953">
    <property type="entry name" value="EACC1"/>
    <property type="match status" value="1"/>
</dbReference>
<name>A0A0K9XHB8_9ACTN</name>
<dbReference type="Proteomes" id="UP000037288">
    <property type="component" value="Unassembled WGS sequence"/>
</dbReference>
<dbReference type="AlphaFoldDB" id="A0A0K9XHB8"/>
<proteinExistence type="predicted"/>
<evidence type="ECO:0000313" key="2">
    <source>
        <dbReference type="Proteomes" id="UP000037288"/>
    </source>
</evidence>
<dbReference type="EMBL" id="LFXA01000004">
    <property type="protein sequence ID" value="KNB52789.1"/>
    <property type="molecule type" value="Genomic_DNA"/>
</dbReference>